<comment type="similarity">
    <text evidence="2">Belongs to the alpha-IPM synthase/homocitrate synthase family. LeuA type 1 subfamily.</text>
</comment>
<evidence type="ECO:0000313" key="11">
    <source>
        <dbReference type="EMBL" id="QBH12468.1"/>
    </source>
</evidence>
<dbReference type="Gene3D" id="3.30.160.270">
    <property type="match status" value="1"/>
</dbReference>
<evidence type="ECO:0000256" key="1">
    <source>
        <dbReference type="ARBA" id="ARBA00004689"/>
    </source>
</evidence>
<evidence type="ECO:0000256" key="6">
    <source>
        <dbReference type="ARBA" id="ARBA00022605"/>
    </source>
</evidence>
<dbReference type="InterPro" id="IPR002034">
    <property type="entry name" value="AIPM/Hcit_synth_CS"/>
</dbReference>
<evidence type="ECO:0000256" key="7">
    <source>
        <dbReference type="ARBA" id="ARBA00022679"/>
    </source>
</evidence>
<evidence type="ECO:0000256" key="4">
    <source>
        <dbReference type="ARBA" id="ARBA00018198"/>
    </source>
</evidence>
<dbReference type="InterPro" id="IPR036230">
    <property type="entry name" value="LeuA_allosteric_dom_sf"/>
</dbReference>
<dbReference type="Proteomes" id="UP000293902">
    <property type="component" value="Chromosome"/>
</dbReference>
<dbReference type="InterPro" id="IPR013785">
    <property type="entry name" value="Aldolase_TIM"/>
</dbReference>
<dbReference type="Gene3D" id="3.20.20.70">
    <property type="entry name" value="Aldolase class I"/>
    <property type="match status" value="1"/>
</dbReference>
<dbReference type="InterPro" id="IPR054691">
    <property type="entry name" value="LeuA/HCS_post-cat"/>
</dbReference>
<keyword evidence="9" id="KW-0100">Branched-chain amino acid biosynthesis</keyword>
<feature type="domain" description="Pyruvate carboxyltransferase" evidence="10">
    <location>
        <begin position="26"/>
        <end position="302"/>
    </location>
</feature>
<dbReference type="PANTHER" id="PTHR10277:SF9">
    <property type="entry name" value="2-ISOPROPYLMALATE SYNTHASE 1, CHLOROPLASTIC-RELATED"/>
    <property type="match status" value="1"/>
</dbReference>
<keyword evidence="6" id="KW-0028">Amino-acid biosynthesis</keyword>
<proteinExistence type="inferred from homology"/>
<evidence type="ECO:0000256" key="5">
    <source>
        <dbReference type="ARBA" id="ARBA00022430"/>
    </source>
</evidence>
<evidence type="ECO:0000256" key="2">
    <source>
        <dbReference type="ARBA" id="ARBA00009396"/>
    </source>
</evidence>
<dbReference type="EMBL" id="CP036313">
    <property type="protein sequence ID" value="QBH12468.1"/>
    <property type="molecule type" value="Genomic_DNA"/>
</dbReference>
<dbReference type="SUPFAM" id="SSF51569">
    <property type="entry name" value="Aldolase"/>
    <property type="match status" value="1"/>
</dbReference>
<dbReference type="Proteomes" id="UP000248798">
    <property type="component" value="Unassembled WGS sequence"/>
</dbReference>
<reference evidence="12 13" key="1">
    <citation type="submission" date="2018-06" db="EMBL/GenBank/DDBJ databases">
        <title>Complete Genome Sequence of Desulfobacter hydrogenophilus (DSM3380).</title>
        <authorList>
            <person name="Marietou A."/>
            <person name="Schreiber L."/>
            <person name="Marshall I."/>
            <person name="Jorgensen B."/>
        </authorList>
    </citation>
    <scope>NUCLEOTIDE SEQUENCE [LARGE SCALE GENOMIC DNA]</scope>
    <source>
        <strain evidence="12 13">DSM 3380</strain>
    </source>
</reference>
<evidence type="ECO:0000313" key="14">
    <source>
        <dbReference type="Proteomes" id="UP000293902"/>
    </source>
</evidence>
<dbReference type="Pfam" id="PF00682">
    <property type="entry name" value="HMGL-like"/>
    <property type="match status" value="1"/>
</dbReference>
<dbReference type="OrthoDB" id="9803573at2"/>
<evidence type="ECO:0000256" key="9">
    <source>
        <dbReference type="ARBA" id="ARBA00023304"/>
    </source>
</evidence>
<protein>
    <recommendedName>
        <fullName evidence="4">2-isopropylmalate synthase</fullName>
        <ecNumber evidence="3">2.3.3.13</ecNumber>
    </recommendedName>
</protein>
<dbReference type="RefSeq" id="WP_111957531.1">
    <property type="nucleotide sequence ID" value="NZ_CP036313.1"/>
</dbReference>
<evidence type="ECO:0000313" key="12">
    <source>
        <dbReference type="EMBL" id="RAM01500.1"/>
    </source>
</evidence>
<comment type="pathway">
    <text evidence="1">Amino-acid biosynthesis; L-leucine biosynthesis; L-leucine from 3-methyl-2-oxobutanoate: step 1/4.</text>
</comment>
<dbReference type="InterPro" id="IPR000891">
    <property type="entry name" value="PYR_CT"/>
</dbReference>
<dbReference type="GO" id="GO:0003852">
    <property type="term" value="F:2-isopropylmalate synthase activity"/>
    <property type="evidence" value="ECO:0007669"/>
    <property type="project" value="UniProtKB-EC"/>
</dbReference>
<dbReference type="Pfam" id="PF08502">
    <property type="entry name" value="LeuA_dimer"/>
    <property type="match status" value="1"/>
</dbReference>
<organism evidence="12 13">
    <name type="scientific">Desulfobacter hydrogenophilus</name>
    <dbReference type="NCBI Taxonomy" id="2291"/>
    <lineage>
        <taxon>Bacteria</taxon>
        <taxon>Pseudomonadati</taxon>
        <taxon>Thermodesulfobacteriota</taxon>
        <taxon>Desulfobacteria</taxon>
        <taxon>Desulfobacterales</taxon>
        <taxon>Desulfobacteraceae</taxon>
        <taxon>Desulfobacter</taxon>
    </lineage>
</organism>
<dbReference type="EC" id="2.3.3.13" evidence="3"/>
<keyword evidence="14" id="KW-1185">Reference proteome</keyword>
<gene>
    <name evidence="12" type="ORF">DO021_13515</name>
    <name evidence="11" type="ORF">EYB58_05815</name>
</gene>
<dbReference type="PROSITE" id="PS00816">
    <property type="entry name" value="AIPM_HOMOCIT_SYNTH_2"/>
    <property type="match status" value="1"/>
</dbReference>
<dbReference type="SUPFAM" id="SSF110921">
    <property type="entry name" value="2-isopropylmalate synthase LeuA, allosteric (dimerisation) domain"/>
    <property type="match status" value="1"/>
</dbReference>
<dbReference type="Pfam" id="PF22617">
    <property type="entry name" value="HCS_D2"/>
    <property type="match status" value="1"/>
</dbReference>
<evidence type="ECO:0000313" key="13">
    <source>
        <dbReference type="Proteomes" id="UP000248798"/>
    </source>
</evidence>
<keyword evidence="8" id="KW-0464">Manganese</keyword>
<dbReference type="InterPro" id="IPR013709">
    <property type="entry name" value="2-isopropylmalate_synth_dimer"/>
</dbReference>
<keyword evidence="7" id="KW-0808">Transferase</keyword>
<dbReference type="SMART" id="SM00917">
    <property type="entry name" value="LeuA_dimer"/>
    <property type="match status" value="1"/>
</dbReference>
<name>A0A328FCQ1_9BACT</name>
<sequence>MAIKKNGSGTWVLEQTQIPGETRQEVEIFDTTLRDGEQGGVTFKGNSKFKIARFLADTGVSTIEVGFPSSTPLEFDTVKQIADTVEGPHICGLTTMDLENIKRTWQALENNPNPTIHVFTLNIDEASIRAYKADPNEQIEKASRAVAYAKELTGGKGRVEFSAQNTILALSQSLNPEHSFLQEYISKIYGHAIKAGADVINIPHTVAKGIEIEIQEAIQYFKMLVEGTNDVILSFHAHNDFGVSVADTLAAVKEGIRQVEGTWYSLGERAGNTPLEQVIMNLSLKPAYNRKFFTSFKLEKTNAVARFIERESCIPIPYNAPGVGPNALRHGSGVHSDGDKKGKAIGENIYLPCAPEDIGWTGNTHQITKLTGVSGVTARLEELGYEFKKPFVREHIMPVIKSRDITYGDKELRMIGDDFRYTGKDHIEFVDYAFNKFANSSVRQAQVVLVVDGEKKIGEAFMGKNGPINAVFSAIDDVLGLGEKKPKLVVYEPSNRGRTHSSTAEALVVLSGNGNELNYNLAAPVWLGKAEDDDTITASAKSYVQALSRFMTDMKGQNGTDKN</sequence>
<dbReference type="InterPro" id="IPR050073">
    <property type="entry name" value="2-IPM_HCS-like"/>
</dbReference>
<dbReference type="PANTHER" id="PTHR10277">
    <property type="entry name" value="HOMOCITRATE SYNTHASE-RELATED"/>
    <property type="match status" value="1"/>
</dbReference>
<dbReference type="AlphaFoldDB" id="A0A328FCQ1"/>
<accession>A0A328FCQ1</accession>
<reference evidence="11 14" key="2">
    <citation type="submission" date="2019-02" db="EMBL/GenBank/DDBJ databases">
        <title>Complete genome sequence of Desulfobacter hydrogenophilus AcRS1.</title>
        <authorList>
            <person name="Marietou A."/>
            <person name="Lund M.B."/>
            <person name="Marshall I.P.G."/>
            <person name="Schreiber L."/>
            <person name="Jorgensen B."/>
        </authorList>
    </citation>
    <scope>NUCLEOTIDE SEQUENCE [LARGE SCALE GENOMIC DNA]</scope>
    <source>
        <strain evidence="11 14">AcRS1</strain>
    </source>
</reference>
<evidence type="ECO:0000259" key="10">
    <source>
        <dbReference type="PROSITE" id="PS50991"/>
    </source>
</evidence>
<dbReference type="GO" id="GO:0009098">
    <property type="term" value="P:L-leucine biosynthetic process"/>
    <property type="evidence" value="ECO:0007669"/>
    <property type="project" value="UniProtKB-KW"/>
</dbReference>
<evidence type="ECO:0000256" key="3">
    <source>
        <dbReference type="ARBA" id="ARBA00012973"/>
    </source>
</evidence>
<dbReference type="PROSITE" id="PS50991">
    <property type="entry name" value="PYR_CT"/>
    <property type="match status" value="1"/>
</dbReference>
<keyword evidence="5" id="KW-0432">Leucine biosynthesis</keyword>
<evidence type="ECO:0000256" key="8">
    <source>
        <dbReference type="ARBA" id="ARBA00023211"/>
    </source>
</evidence>
<dbReference type="EMBL" id="QLNI01000026">
    <property type="protein sequence ID" value="RAM01500.1"/>
    <property type="molecule type" value="Genomic_DNA"/>
</dbReference>